<dbReference type="RefSeq" id="WP_285630156.1">
    <property type="nucleotide sequence ID" value="NZ_BSTJ01000010.1"/>
</dbReference>
<dbReference type="Gene3D" id="2.20.230.10">
    <property type="entry name" value="Resuscitation-promoting factor rpfb"/>
    <property type="match status" value="1"/>
</dbReference>
<dbReference type="Proteomes" id="UP001165135">
    <property type="component" value="Unassembled WGS sequence"/>
</dbReference>
<keyword evidence="1" id="KW-0732">Signal</keyword>
<evidence type="ECO:0000313" key="3">
    <source>
        <dbReference type="EMBL" id="GLY79124.1"/>
    </source>
</evidence>
<dbReference type="EMBL" id="BSTJ01000010">
    <property type="protein sequence ID" value="GLY79124.1"/>
    <property type="molecule type" value="Genomic_DNA"/>
</dbReference>
<evidence type="ECO:0000259" key="2">
    <source>
        <dbReference type="PROSITE" id="PS51109"/>
    </source>
</evidence>
<protein>
    <recommendedName>
        <fullName evidence="2">G5 domain-containing protein</fullName>
    </recommendedName>
</protein>
<reference evidence="3" key="1">
    <citation type="submission" date="2023-03" db="EMBL/GenBank/DDBJ databases">
        <title>Actinoallomurus iriomotensis NBRC 103681.</title>
        <authorList>
            <person name="Ichikawa N."/>
            <person name="Sato H."/>
            <person name="Tonouchi N."/>
        </authorList>
    </citation>
    <scope>NUCLEOTIDE SEQUENCE</scope>
    <source>
        <strain evidence="3">NBRC 103681</strain>
    </source>
</reference>
<comment type="caution">
    <text evidence="3">The sequence shown here is derived from an EMBL/GenBank/DDBJ whole genome shotgun (WGS) entry which is preliminary data.</text>
</comment>
<sequence>MTPTPRVERRTVVERRSIRYSTRRVTDPGLARGTTRVARHGVKGVLTLTYRVTFTDGRQTAKKLVRKVVTRAPVTRVVMVGTRAARRCDPNYSGCVPIASDVDCAGGGGNGPAYVSGTVRVIGSDIYDLDRDGDGIGCD</sequence>
<accession>A0A9W6RPA3</accession>
<feature type="domain" description="G5" evidence="2">
    <location>
        <begin position="4"/>
        <end position="84"/>
    </location>
</feature>
<organism evidence="3 4">
    <name type="scientific">Actinoallomurus iriomotensis</name>
    <dbReference type="NCBI Taxonomy" id="478107"/>
    <lineage>
        <taxon>Bacteria</taxon>
        <taxon>Bacillati</taxon>
        <taxon>Actinomycetota</taxon>
        <taxon>Actinomycetes</taxon>
        <taxon>Streptosporangiales</taxon>
        <taxon>Thermomonosporaceae</taxon>
        <taxon>Actinoallomurus</taxon>
    </lineage>
</organism>
<dbReference type="AlphaFoldDB" id="A0A9W6RPA3"/>
<evidence type="ECO:0000256" key="1">
    <source>
        <dbReference type="ARBA" id="ARBA00022729"/>
    </source>
</evidence>
<dbReference type="PROSITE" id="PS51109">
    <property type="entry name" value="G5"/>
    <property type="match status" value="1"/>
</dbReference>
<evidence type="ECO:0000313" key="4">
    <source>
        <dbReference type="Proteomes" id="UP001165135"/>
    </source>
</evidence>
<dbReference type="Pfam" id="PF07501">
    <property type="entry name" value="G5"/>
    <property type="match status" value="1"/>
</dbReference>
<name>A0A9W6RPA3_9ACTN</name>
<dbReference type="SMART" id="SM01208">
    <property type="entry name" value="G5"/>
    <property type="match status" value="1"/>
</dbReference>
<dbReference type="InterPro" id="IPR011098">
    <property type="entry name" value="G5_dom"/>
</dbReference>
<gene>
    <name evidence="3" type="ORF">Airi01_073910</name>
</gene>
<proteinExistence type="predicted"/>